<name>A0A316VJM9_9BASI</name>
<evidence type="ECO:0000256" key="1">
    <source>
        <dbReference type="ARBA" id="ARBA00007806"/>
    </source>
</evidence>
<dbReference type="InterPro" id="IPR017853">
    <property type="entry name" value="GH"/>
</dbReference>
<dbReference type="SUPFAM" id="SSF51011">
    <property type="entry name" value="Glycosyl hydrolase domain"/>
    <property type="match status" value="1"/>
</dbReference>
<dbReference type="SUPFAM" id="SSF74650">
    <property type="entry name" value="Galactose mutarotase-like"/>
    <property type="match status" value="1"/>
</dbReference>
<evidence type="ECO:0000256" key="6">
    <source>
        <dbReference type="RuleBase" id="RU361185"/>
    </source>
</evidence>
<accession>A0A316VJM9</accession>
<dbReference type="Gene3D" id="2.60.40.1180">
    <property type="entry name" value="Golgi alpha-mannosidase II"/>
    <property type="match status" value="2"/>
</dbReference>
<dbReference type="InterPro" id="IPR030458">
    <property type="entry name" value="Glyco_hydro_31_AS"/>
</dbReference>
<dbReference type="InterPro" id="IPR048395">
    <property type="entry name" value="Glyco_hydro_31_C"/>
</dbReference>
<dbReference type="CDD" id="cd14752">
    <property type="entry name" value="GH31_N"/>
    <property type="match status" value="1"/>
</dbReference>
<dbReference type="Pfam" id="PF21365">
    <property type="entry name" value="Glyco_hydro_31_3rd"/>
    <property type="match status" value="1"/>
</dbReference>
<dbReference type="PROSITE" id="PS00129">
    <property type="entry name" value="GLYCOSYL_HYDROL_F31_1"/>
    <property type="match status" value="1"/>
</dbReference>
<keyword evidence="5 6" id="KW-0326">Glycosidase</keyword>
<reference evidence="9 10" key="1">
    <citation type="journal article" date="2018" name="Mol. Biol. Evol.">
        <title>Broad Genomic Sampling Reveals a Smut Pathogenic Ancestry of the Fungal Clade Ustilaginomycotina.</title>
        <authorList>
            <person name="Kijpornyongpan T."/>
            <person name="Mondo S.J."/>
            <person name="Barry K."/>
            <person name="Sandor L."/>
            <person name="Lee J."/>
            <person name="Lipzen A."/>
            <person name="Pangilinan J."/>
            <person name="LaButti K."/>
            <person name="Hainaut M."/>
            <person name="Henrissat B."/>
            <person name="Grigoriev I.V."/>
            <person name="Spatafora J.W."/>
            <person name="Aime M.C."/>
        </authorList>
    </citation>
    <scope>NUCLEOTIDE SEQUENCE [LARGE SCALE GENOMIC DNA]</scope>
    <source>
        <strain evidence="9 10">MCA 3882</strain>
    </source>
</reference>
<dbReference type="GO" id="GO:0005975">
    <property type="term" value="P:carbohydrate metabolic process"/>
    <property type="evidence" value="ECO:0007669"/>
    <property type="project" value="InterPro"/>
</dbReference>
<dbReference type="PANTHER" id="PTHR22762:SF133">
    <property type="entry name" value="P-TYPE DOMAIN-CONTAINING PROTEIN"/>
    <property type="match status" value="1"/>
</dbReference>
<dbReference type="EMBL" id="KZ819602">
    <property type="protein sequence ID" value="PWN36503.1"/>
    <property type="molecule type" value="Genomic_DNA"/>
</dbReference>
<dbReference type="GeneID" id="37021793"/>
<evidence type="ECO:0000313" key="10">
    <source>
        <dbReference type="Proteomes" id="UP000245771"/>
    </source>
</evidence>
<keyword evidence="2" id="KW-0732">Signal</keyword>
<comment type="similarity">
    <text evidence="1 6">Belongs to the glycosyl hydrolase 31 family.</text>
</comment>
<gene>
    <name evidence="9" type="ORF">FA14DRAFT_166248</name>
</gene>
<keyword evidence="3 6" id="KW-0378">Hydrolase</keyword>
<dbReference type="PANTHER" id="PTHR22762">
    <property type="entry name" value="ALPHA-GLUCOSIDASE"/>
    <property type="match status" value="1"/>
</dbReference>
<evidence type="ECO:0000256" key="3">
    <source>
        <dbReference type="ARBA" id="ARBA00022801"/>
    </source>
</evidence>
<feature type="domain" description="Glycoside hydrolase family 31 TIM barrel" evidence="7">
    <location>
        <begin position="333"/>
        <end position="777"/>
    </location>
</feature>
<evidence type="ECO:0000259" key="7">
    <source>
        <dbReference type="Pfam" id="PF01055"/>
    </source>
</evidence>
<keyword evidence="10" id="KW-1185">Reference proteome</keyword>
<protein>
    <submittedName>
        <fullName evidence="9">Alpha-glucosidase subunit 1</fullName>
    </submittedName>
</protein>
<dbReference type="InterPro" id="IPR013780">
    <property type="entry name" value="Glyco_hydro_b"/>
</dbReference>
<dbReference type="InParanoid" id="A0A316VJM9"/>
<evidence type="ECO:0000313" key="9">
    <source>
        <dbReference type="EMBL" id="PWN36503.1"/>
    </source>
</evidence>
<dbReference type="Gene3D" id="2.60.40.1760">
    <property type="entry name" value="glycosyl hydrolase (family 31)"/>
    <property type="match status" value="1"/>
</dbReference>
<feature type="domain" description="Glycosyl hydrolase family 31 C-terminal" evidence="8">
    <location>
        <begin position="785"/>
        <end position="878"/>
    </location>
</feature>
<sequence>MIILFSVGRAESEIIKSSYNISSCPGYRIAGDVKESKSGFTVPLSLAGQACNAYGVDVKNLTLAVVYEKVHQLHVHIYDTAKNQYQLPDDLIFNRSSSDPEKVQDGATKESSHLEFHHTAENDSNSQDPWAFWITRKGAAADATPLFDTRPANIPTYDQPFNATLSTNRNSTAMPNHNLIFENQYLQLSSALPKDANVYGLGERYSGGGIGDAGWRLNPDEMLQPFFTLDDGDPLESNMYGYQPIYLEVRNGTDDKLESHVVHYQNTAGLDIIMRPGVIQYRAIGGTLDFRFFSGETGNSTSSSEQDEPSYEKAIENTPQLAMEQYVQFINLPLMIPSWAFGFHLLRWGYHTTQDLRDIHQSMKDADIPLEVMWSDIDYLQAFRDFTVSPERYPDLGTFVKSLNDNNQHYIPIIDAAIPAAPQNSTDVYAPGTRGKELDVFLKNDNGTRYIGQVWPGYTYFVDEHHPKADEWWTESYTNLSKKINFSGIWQDMNEPSSFVVGSAGNPNNLSAGNTEHVTATSVNGWPEGYNNNTSGNSGNRTVNGTLTYTGDNILYQKRLFARQESDASSPPAFNSSDFHYSPANHSYTNVTERFLWDPPYAIHNGRDSPTDLVDNLNKKTVAMDTVSVGGKFYDVHNLDGTLLMMHTYDALRKIKPDERPFIVGRSTYPGAGKYVSHWLGDNYSKWQYLAKNIQGALQFQLFGIPTVGADTCGFNGNTDEDLCNRWMQMSSFMPFFRNHNTEGAISQEPFRWDSVANASRISISKRYELLPEIYTARARSSQSGAPLVKSLWMEFATASQFEQLRKVDTQYLLGSNLLVSPVLEPNATTVTAYFPEANGNWRNVFTYEALNVTANKNTTIPAPLSTINVHLRPGRAILSYTEPKYTISETSQQPYKLIVNLDKNASASGNAYLDDGKSMPPTDNREATFKASKGTLSGKSTGSYNVNNKLQEIILLGVEQKPSSIKSGDRDLMSSAKFDQSRNMLNVTDVNADLNGDWSISWN</sequence>
<dbReference type="Gene3D" id="3.20.20.80">
    <property type="entry name" value="Glycosidases"/>
    <property type="match status" value="2"/>
</dbReference>
<dbReference type="Proteomes" id="UP000245771">
    <property type="component" value="Unassembled WGS sequence"/>
</dbReference>
<dbReference type="PROSITE" id="PS00707">
    <property type="entry name" value="GLYCOSYL_HYDROL_F31_2"/>
    <property type="match status" value="1"/>
</dbReference>
<dbReference type="InterPro" id="IPR000322">
    <property type="entry name" value="Glyco_hydro_31_TIM"/>
</dbReference>
<dbReference type="RefSeq" id="XP_025356805.1">
    <property type="nucleotide sequence ID" value="XM_025500012.1"/>
</dbReference>
<dbReference type="OrthoDB" id="5839090at2759"/>
<dbReference type="SUPFAM" id="SSF51445">
    <property type="entry name" value="(Trans)glycosidases"/>
    <property type="match status" value="1"/>
</dbReference>
<evidence type="ECO:0000256" key="5">
    <source>
        <dbReference type="ARBA" id="ARBA00023295"/>
    </source>
</evidence>
<dbReference type="InterPro" id="IPR011013">
    <property type="entry name" value="Gal_mutarotase_sf_dom"/>
</dbReference>
<evidence type="ECO:0000259" key="8">
    <source>
        <dbReference type="Pfam" id="PF21365"/>
    </source>
</evidence>
<dbReference type="AlphaFoldDB" id="A0A316VJM9"/>
<dbReference type="GO" id="GO:0004553">
    <property type="term" value="F:hydrolase activity, hydrolyzing O-glycosyl compounds"/>
    <property type="evidence" value="ECO:0007669"/>
    <property type="project" value="InterPro"/>
</dbReference>
<dbReference type="Pfam" id="PF01055">
    <property type="entry name" value="Glyco_hydro_31_2nd"/>
    <property type="match status" value="1"/>
</dbReference>
<dbReference type="FunCoup" id="A0A316VJM9">
    <property type="interactions" value="34"/>
</dbReference>
<dbReference type="STRING" id="1280837.A0A316VJM9"/>
<evidence type="ECO:0000256" key="4">
    <source>
        <dbReference type="ARBA" id="ARBA00023180"/>
    </source>
</evidence>
<proteinExistence type="inferred from homology"/>
<evidence type="ECO:0000256" key="2">
    <source>
        <dbReference type="ARBA" id="ARBA00022729"/>
    </source>
</evidence>
<dbReference type="InterPro" id="IPR030459">
    <property type="entry name" value="Glyco_hydro_31_CS"/>
</dbReference>
<dbReference type="CDD" id="cd06602">
    <property type="entry name" value="GH31_MGAM_SI_GAA"/>
    <property type="match status" value="1"/>
</dbReference>
<dbReference type="GO" id="GO:0030246">
    <property type="term" value="F:carbohydrate binding"/>
    <property type="evidence" value="ECO:0007669"/>
    <property type="project" value="InterPro"/>
</dbReference>
<organism evidence="9 10">
    <name type="scientific">Meira miltonrushii</name>
    <dbReference type="NCBI Taxonomy" id="1280837"/>
    <lineage>
        <taxon>Eukaryota</taxon>
        <taxon>Fungi</taxon>
        <taxon>Dikarya</taxon>
        <taxon>Basidiomycota</taxon>
        <taxon>Ustilaginomycotina</taxon>
        <taxon>Exobasidiomycetes</taxon>
        <taxon>Exobasidiales</taxon>
        <taxon>Brachybasidiaceae</taxon>
        <taxon>Meira</taxon>
    </lineage>
</organism>
<keyword evidence="4" id="KW-0325">Glycoprotein</keyword>